<feature type="region of interest" description="Disordered" evidence="1">
    <location>
        <begin position="1"/>
        <end position="50"/>
    </location>
</feature>
<dbReference type="Gene3D" id="3.90.70.80">
    <property type="match status" value="1"/>
</dbReference>
<dbReference type="EMBL" id="JAYWIO010000005">
    <property type="protein sequence ID" value="KAK7258872.1"/>
    <property type="molecule type" value="Genomic_DNA"/>
</dbReference>
<feature type="compositionally biased region" description="Basic and acidic residues" evidence="1">
    <location>
        <begin position="1"/>
        <end position="19"/>
    </location>
</feature>
<evidence type="ECO:0008006" key="4">
    <source>
        <dbReference type="Google" id="ProtNLM"/>
    </source>
</evidence>
<comment type="caution">
    <text evidence="2">The sequence shown here is derived from an EMBL/GenBank/DDBJ whole genome shotgun (WGS) entry which is preliminary data.</text>
</comment>
<protein>
    <recommendedName>
        <fullName evidence="4">OTU domain-containing protein</fullName>
    </recommendedName>
</protein>
<dbReference type="AlphaFoldDB" id="A0AAN9EJQ6"/>
<evidence type="ECO:0000256" key="1">
    <source>
        <dbReference type="SAM" id="MobiDB-lite"/>
    </source>
</evidence>
<evidence type="ECO:0000313" key="3">
    <source>
        <dbReference type="Proteomes" id="UP001372338"/>
    </source>
</evidence>
<feature type="compositionally biased region" description="Low complexity" evidence="1">
    <location>
        <begin position="20"/>
        <end position="36"/>
    </location>
</feature>
<keyword evidence="3" id="KW-1185">Reference proteome</keyword>
<evidence type="ECO:0000313" key="2">
    <source>
        <dbReference type="EMBL" id="KAK7258872.1"/>
    </source>
</evidence>
<reference evidence="2 3" key="1">
    <citation type="submission" date="2024-01" db="EMBL/GenBank/DDBJ databases">
        <title>The genomes of 5 underutilized Papilionoideae crops provide insights into root nodulation and disease resistanc.</title>
        <authorList>
            <person name="Yuan L."/>
        </authorList>
    </citation>
    <scope>NUCLEOTIDE SEQUENCE [LARGE SCALE GENOMIC DNA]</scope>
    <source>
        <strain evidence="2">ZHUSHIDOU_FW_LH</strain>
        <tissue evidence="2">Leaf</tissue>
    </source>
</reference>
<gene>
    <name evidence="2" type="ORF">RIF29_24460</name>
</gene>
<proteinExistence type="predicted"/>
<dbReference type="SUPFAM" id="SSF54001">
    <property type="entry name" value="Cysteine proteinases"/>
    <property type="match status" value="1"/>
</dbReference>
<accession>A0AAN9EJQ6</accession>
<sequence>MKFEKSTKREPSEWEREDSSSPFPSAHSSKSKGSQTGKKRVAQTPLKQESKKSCSNKYLLMFHPDFRQYIQDTMNVQSDGNCGYRALALSIFGNDNAWMKVRTDLSNFLQQHSEFFSNMYAKFYEGWSKCEDLYVKALNSLNVCSSTKFAPKDKWLDLPFFSSLIATKYQIILVNVGEFG</sequence>
<name>A0AAN9EJQ6_CROPI</name>
<organism evidence="2 3">
    <name type="scientific">Crotalaria pallida</name>
    <name type="common">Smooth rattlebox</name>
    <name type="synonym">Crotalaria striata</name>
    <dbReference type="NCBI Taxonomy" id="3830"/>
    <lineage>
        <taxon>Eukaryota</taxon>
        <taxon>Viridiplantae</taxon>
        <taxon>Streptophyta</taxon>
        <taxon>Embryophyta</taxon>
        <taxon>Tracheophyta</taxon>
        <taxon>Spermatophyta</taxon>
        <taxon>Magnoliopsida</taxon>
        <taxon>eudicotyledons</taxon>
        <taxon>Gunneridae</taxon>
        <taxon>Pentapetalae</taxon>
        <taxon>rosids</taxon>
        <taxon>fabids</taxon>
        <taxon>Fabales</taxon>
        <taxon>Fabaceae</taxon>
        <taxon>Papilionoideae</taxon>
        <taxon>50 kb inversion clade</taxon>
        <taxon>genistoids sensu lato</taxon>
        <taxon>core genistoids</taxon>
        <taxon>Crotalarieae</taxon>
        <taxon>Crotalaria</taxon>
    </lineage>
</organism>
<dbReference type="InterPro" id="IPR038765">
    <property type="entry name" value="Papain-like_cys_pep_sf"/>
</dbReference>
<dbReference type="Proteomes" id="UP001372338">
    <property type="component" value="Unassembled WGS sequence"/>
</dbReference>